<sequence length="91" mass="10020">MMKTNAHGVVQYAKADARRLFVLAAAIDSLDRPTITTLAEFTGHNKGTIGADVQKLIEQYGVQIEKDGPVFRIANWGEVLKVKGVKKYLFG</sequence>
<evidence type="ECO:0008006" key="3">
    <source>
        <dbReference type="Google" id="ProtNLM"/>
    </source>
</evidence>
<gene>
    <name evidence="1" type="ORF">GTP90_01995</name>
</gene>
<reference evidence="1" key="1">
    <citation type="submission" date="2019-12" db="EMBL/GenBank/DDBJ databases">
        <title>Novel species isolated from a subtropical stream in China.</title>
        <authorList>
            <person name="Lu H."/>
        </authorList>
    </citation>
    <scope>NUCLEOTIDE SEQUENCE [LARGE SCALE GENOMIC DNA]</scope>
    <source>
        <strain evidence="1">FT81W</strain>
    </source>
</reference>
<evidence type="ECO:0000313" key="1">
    <source>
        <dbReference type="EMBL" id="MYM92629.1"/>
    </source>
</evidence>
<protein>
    <recommendedName>
        <fullName evidence="3">Helix-turn-helix type 11 domain-containing protein</fullName>
    </recommendedName>
</protein>
<dbReference type="AlphaFoldDB" id="A0A845GIZ3"/>
<proteinExistence type="predicted"/>
<accession>A0A845GIZ3</accession>
<organism evidence="1 2">
    <name type="scientific">Duganella vulcania</name>
    <dbReference type="NCBI Taxonomy" id="2692166"/>
    <lineage>
        <taxon>Bacteria</taxon>
        <taxon>Pseudomonadati</taxon>
        <taxon>Pseudomonadota</taxon>
        <taxon>Betaproteobacteria</taxon>
        <taxon>Burkholderiales</taxon>
        <taxon>Oxalobacteraceae</taxon>
        <taxon>Telluria group</taxon>
        <taxon>Duganella</taxon>
    </lineage>
</organism>
<dbReference type="EMBL" id="WWCX01000001">
    <property type="protein sequence ID" value="MYM92629.1"/>
    <property type="molecule type" value="Genomic_DNA"/>
</dbReference>
<name>A0A845GIZ3_9BURK</name>
<evidence type="ECO:0000313" key="2">
    <source>
        <dbReference type="Proteomes" id="UP000447355"/>
    </source>
</evidence>
<dbReference type="Proteomes" id="UP000447355">
    <property type="component" value="Unassembled WGS sequence"/>
</dbReference>
<dbReference type="RefSeq" id="WP_161081889.1">
    <property type="nucleotide sequence ID" value="NZ_WWCX01000001.1"/>
</dbReference>
<comment type="caution">
    <text evidence="1">The sequence shown here is derived from an EMBL/GenBank/DDBJ whole genome shotgun (WGS) entry which is preliminary data.</text>
</comment>